<dbReference type="SUPFAM" id="SSF51735">
    <property type="entry name" value="NAD(P)-binding Rossmann-fold domains"/>
    <property type="match status" value="1"/>
</dbReference>
<dbReference type="Pfam" id="PF00106">
    <property type="entry name" value="adh_short"/>
    <property type="match status" value="1"/>
</dbReference>
<dbReference type="GO" id="GO:0042445">
    <property type="term" value="P:hormone metabolic process"/>
    <property type="evidence" value="ECO:0007669"/>
    <property type="project" value="UniProtKB-ARBA"/>
</dbReference>
<evidence type="ECO:0000313" key="11">
    <source>
        <dbReference type="EMBL" id="ADN02347.1"/>
    </source>
</evidence>
<dbReference type="GO" id="GO:0006720">
    <property type="term" value="P:isoprenoid metabolic process"/>
    <property type="evidence" value="ECO:0007669"/>
    <property type="project" value="UniProtKB-ARBA"/>
</dbReference>
<dbReference type="PROSITE" id="PS00061">
    <property type="entry name" value="ADH_SHORT"/>
    <property type="match status" value="1"/>
</dbReference>
<dbReference type="PANTHER" id="PTHR24322:SF736">
    <property type="entry name" value="RETINOL DEHYDROGENASE 10"/>
    <property type="match status" value="1"/>
</dbReference>
<dbReference type="RefSeq" id="WP_013314187.1">
    <property type="nucleotide sequence ID" value="NC_014484.1"/>
</dbReference>
<comment type="subcellular location">
    <subcellularLocation>
        <location evidence="1">Membrane</location>
        <topology evidence="1">Multi-pass membrane protein</topology>
    </subcellularLocation>
</comment>
<evidence type="ECO:0000256" key="3">
    <source>
        <dbReference type="ARBA" id="ARBA00022692"/>
    </source>
</evidence>
<dbReference type="KEGG" id="sta:STHERM_c14070"/>
<reference evidence="11 12" key="2">
    <citation type="journal article" date="2010" name="J. Bacteriol.">
        <title>Genome sequence of the polysaccharide-degrading, thermophilic anaerobe Spirochaeta thermophila DSM 6192.</title>
        <authorList>
            <person name="Angelov A."/>
            <person name="Liebl S."/>
            <person name="Ballschmiter M."/>
            <person name="Bomeke M."/>
            <person name="Lehmann R."/>
            <person name="Liesegang H."/>
            <person name="Daniel R."/>
            <person name="Liebl W."/>
        </authorList>
    </citation>
    <scope>NUCLEOTIDE SEQUENCE [LARGE SCALE GENOMIC DNA]</scope>
    <source>
        <strain evidence="12">ATCC 49972 / DSM 6192 / RI 19.B1</strain>
    </source>
</reference>
<keyword evidence="3" id="KW-0812">Transmembrane</keyword>
<dbReference type="InterPro" id="IPR020904">
    <property type="entry name" value="Sc_DH/Rdtase_CS"/>
</dbReference>
<keyword evidence="5" id="KW-1133">Transmembrane helix</keyword>
<dbReference type="EMBL" id="CP001698">
    <property type="protein sequence ID" value="ADN02347.1"/>
    <property type="molecule type" value="Genomic_DNA"/>
</dbReference>
<evidence type="ECO:0000256" key="9">
    <source>
        <dbReference type="RuleBase" id="RU000363"/>
    </source>
</evidence>
<evidence type="ECO:0000256" key="1">
    <source>
        <dbReference type="ARBA" id="ARBA00004141"/>
    </source>
</evidence>
<keyword evidence="8" id="KW-0472">Membrane</keyword>
<dbReference type="AlphaFoldDB" id="E0RT51"/>
<dbReference type="PANTHER" id="PTHR24322">
    <property type="entry name" value="PKSB"/>
    <property type="match status" value="1"/>
</dbReference>
<gene>
    <name evidence="11" type="ordered locus">STHERM_c14070</name>
</gene>
<dbReference type="Proteomes" id="UP000001296">
    <property type="component" value="Chromosome"/>
</dbReference>
<keyword evidence="7" id="KW-0443">Lipid metabolism</keyword>
<keyword evidence="6 11" id="KW-0560">Oxidoreductase</keyword>
<keyword evidence="4" id="KW-0521">NADP</keyword>
<dbReference type="InterPro" id="IPR036291">
    <property type="entry name" value="NAD(P)-bd_dom_sf"/>
</dbReference>
<dbReference type="GO" id="GO:0016616">
    <property type="term" value="F:oxidoreductase activity, acting on the CH-OH group of donors, NAD or NADP as acceptor"/>
    <property type="evidence" value="ECO:0007669"/>
    <property type="project" value="TreeGrafter"/>
</dbReference>
<accession>E0RT51</accession>
<evidence type="ECO:0000256" key="5">
    <source>
        <dbReference type="ARBA" id="ARBA00022989"/>
    </source>
</evidence>
<evidence type="ECO:0000256" key="4">
    <source>
        <dbReference type="ARBA" id="ARBA00022857"/>
    </source>
</evidence>
<dbReference type="InterPro" id="IPR002347">
    <property type="entry name" value="SDR_fam"/>
</dbReference>
<dbReference type="EC" id="1.1.1.-" evidence="11"/>
<evidence type="ECO:0000256" key="7">
    <source>
        <dbReference type="ARBA" id="ARBA00023098"/>
    </source>
</evidence>
<sequence>MSEIGGARTLITGAASGFGRLFAVRVAREGGHLVLLDRDAAGLEEAAASCRGYGVRVFPYVVDLSSRDEIFRTAERIKAEAGAVDILVNNAGVVTGTSFREAPVEKIEATFAVNTLAHFWLVKAFLEEMIARNRGHIVTISSAAGIIGVRRLADYCASKFAVFGFTEALRMEFKKEGLRIKTTIVAPYYAKTGMFEGVKTRVPWMLPLLEPEYVVARIFKAIKKNRPLVVLPPVVRSVWFFRLLGVRVLDAMADVLGVHTSMDTFVGRRTS</sequence>
<dbReference type="PaxDb" id="665571-STHERM_c14070"/>
<dbReference type="GO" id="GO:0006066">
    <property type="term" value="P:alcohol metabolic process"/>
    <property type="evidence" value="ECO:0007669"/>
    <property type="project" value="UniProtKB-ARBA"/>
</dbReference>
<dbReference type="InterPro" id="IPR057326">
    <property type="entry name" value="KR_dom"/>
</dbReference>
<feature type="domain" description="Ketoreductase" evidence="10">
    <location>
        <begin position="7"/>
        <end position="198"/>
    </location>
</feature>
<proteinExistence type="inferred from homology"/>
<protein>
    <submittedName>
        <fullName evidence="11">Dehydrogenase/reductase SDR family member 8</fullName>
        <ecNumber evidence="11">1.1.1.-</ecNumber>
    </submittedName>
</protein>
<evidence type="ECO:0000256" key="2">
    <source>
        <dbReference type="ARBA" id="ARBA00006484"/>
    </source>
</evidence>
<evidence type="ECO:0000259" key="10">
    <source>
        <dbReference type="SMART" id="SM00822"/>
    </source>
</evidence>
<evidence type="ECO:0000256" key="6">
    <source>
        <dbReference type="ARBA" id="ARBA00023002"/>
    </source>
</evidence>
<comment type="similarity">
    <text evidence="2 9">Belongs to the short-chain dehydrogenases/reductases (SDR) family.</text>
</comment>
<evidence type="ECO:0000256" key="8">
    <source>
        <dbReference type="ARBA" id="ARBA00023136"/>
    </source>
</evidence>
<reference key="1">
    <citation type="submission" date="2009-08" db="EMBL/GenBank/DDBJ databases">
        <title>The genome sequence of Spirochaeta thermophila DSM6192.</title>
        <authorList>
            <person name="Angelov A."/>
            <person name="Mientus M."/>
            <person name="Wittenberg S."/>
            <person name="Lehmann R."/>
            <person name="Liesegang H."/>
            <person name="Daniel R."/>
            <person name="Liebl W."/>
        </authorList>
    </citation>
    <scope>NUCLEOTIDE SEQUENCE</scope>
    <source>
        <strain>DSM 6192</strain>
    </source>
</reference>
<evidence type="ECO:0000313" key="12">
    <source>
        <dbReference type="Proteomes" id="UP000001296"/>
    </source>
</evidence>
<dbReference type="FunFam" id="3.40.50.720:FF:000131">
    <property type="entry name" value="Short-chain dehydrogenase/reductase 3"/>
    <property type="match status" value="1"/>
</dbReference>
<dbReference type="eggNOG" id="COG0300">
    <property type="taxonomic scope" value="Bacteria"/>
</dbReference>
<dbReference type="HOGENOM" id="CLU_010194_2_5_12"/>
<dbReference type="GO" id="GO:0005811">
    <property type="term" value="C:lipid droplet"/>
    <property type="evidence" value="ECO:0007669"/>
    <property type="project" value="TreeGrafter"/>
</dbReference>
<name>E0RT51_WINT6</name>
<dbReference type="CDD" id="cd05339">
    <property type="entry name" value="17beta-HSDXI-like_SDR_c"/>
    <property type="match status" value="1"/>
</dbReference>
<dbReference type="PRINTS" id="PR00081">
    <property type="entry name" value="GDHRDH"/>
</dbReference>
<organism evidence="11 12">
    <name type="scientific">Winmispira thermophila (strain ATCC 49972 / DSM 6192 / RI 19.B1)</name>
    <name type="common">Spirochaeta thermophila</name>
    <dbReference type="NCBI Taxonomy" id="665571"/>
    <lineage>
        <taxon>Bacteria</taxon>
        <taxon>Pseudomonadati</taxon>
        <taxon>Spirochaetota</taxon>
        <taxon>Spirochaetia</taxon>
        <taxon>Winmispirales</taxon>
        <taxon>Winmispiraceae</taxon>
        <taxon>Winmispira</taxon>
    </lineage>
</organism>
<dbReference type="Gene3D" id="3.40.50.720">
    <property type="entry name" value="NAD(P)-binding Rossmann-like Domain"/>
    <property type="match status" value="1"/>
</dbReference>
<dbReference type="GO" id="GO:0016020">
    <property type="term" value="C:membrane"/>
    <property type="evidence" value="ECO:0007669"/>
    <property type="project" value="UniProtKB-SubCell"/>
</dbReference>
<dbReference type="SMART" id="SM00822">
    <property type="entry name" value="PKS_KR"/>
    <property type="match status" value="1"/>
</dbReference>
<dbReference type="PRINTS" id="PR00080">
    <property type="entry name" value="SDRFAMILY"/>
</dbReference>